<keyword evidence="2" id="KW-1185">Reference proteome</keyword>
<evidence type="ECO:0000313" key="1">
    <source>
        <dbReference type="EMBL" id="GME91430.1"/>
    </source>
</evidence>
<gene>
    <name evidence="1" type="ORF">Amon02_000890300</name>
</gene>
<reference evidence="1" key="1">
    <citation type="submission" date="2023-04" db="EMBL/GenBank/DDBJ databases">
        <title>Ambrosiozyma monospora NBRC 10751.</title>
        <authorList>
            <person name="Ichikawa N."/>
            <person name="Sato H."/>
            <person name="Tonouchi N."/>
        </authorList>
    </citation>
    <scope>NUCLEOTIDE SEQUENCE</scope>
    <source>
        <strain evidence="1">NBRC 10751</strain>
    </source>
</reference>
<organism evidence="1 2">
    <name type="scientific">Ambrosiozyma monospora</name>
    <name type="common">Yeast</name>
    <name type="synonym">Endomycopsis monosporus</name>
    <dbReference type="NCBI Taxonomy" id="43982"/>
    <lineage>
        <taxon>Eukaryota</taxon>
        <taxon>Fungi</taxon>
        <taxon>Dikarya</taxon>
        <taxon>Ascomycota</taxon>
        <taxon>Saccharomycotina</taxon>
        <taxon>Pichiomycetes</taxon>
        <taxon>Pichiales</taxon>
        <taxon>Pichiaceae</taxon>
        <taxon>Ambrosiozyma</taxon>
    </lineage>
</organism>
<proteinExistence type="predicted"/>
<dbReference type="EMBL" id="BSXS01008095">
    <property type="protein sequence ID" value="GME91430.1"/>
    <property type="molecule type" value="Genomic_DNA"/>
</dbReference>
<sequence>MLKCADSKPAAVEHLSAIAKSGCYKLTKGLRTRTAKSIGDMWSRLGREPTEGEVFDYGVTNFDGFQRYLYSDLHYGLITELLLCCMQKNEVCREICCNMFWCIIISEWINRNTMYDLERVVISSFYEIFFHRQRYSPDSPEINNFASIMKGHMTCAPEHPAHQPVLQFINTMFEFLSTAAEMKTIPEGEEFEDDRTFYKINVSGYLMNVDKPELLQSFISSMYDRYLDKKNYTQAALSLELLANTYSWNPTTFLPPCEAPRFPSQSEFKRKEALFRLIAANYCKGNKVDQAVETYQELLDAYNKFNFDLKGLSYCHTELAKSFTLLETSGRFAIRTYYFN</sequence>
<evidence type="ECO:0000313" key="2">
    <source>
        <dbReference type="Proteomes" id="UP001165064"/>
    </source>
</evidence>
<name>A0ACB5TMH4_AMBMO</name>
<comment type="caution">
    <text evidence="1">The sequence shown here is derived from an EMBL/GenBank/DDBJ whole genome shotgun (WGS) entry which is preliminary data.</text>
</comment>
<dbReference type="Proteomes" id="UP001165064">
    <property type="component" value="Unassembled WGS sequence"/>
</dbReference>
<protein>
    <submittedName>
        <fullName evidence="1">Unnamed protein product</fullName>
    </submittedName>
</protein>
<accession>A0ACB5TMH4</accession>